<sequence length="425" mass="45267">MAALLDILDSELRLWQDGRAVRSPGFALLDGDSYRYGEDARSHARRQPRNINTRYWWQLGTRPLQPALGPARHTADLVHGHLLALHEAAGRPGELVLAVPESLHKEQLSLLLGIIRACPFDAVGLANRSLLVAAAHEARGSACHLELQLHQALLTRLDSDGGELTVTAEQVLPGCGFLALQESLVEAIARSFIDNTRFDPRRQAETEQQLYDNLGTTLAALRDADDTILEAGGYRSRISYDALRAAGRRLHDSVGRELGRNGDAPLLLVDPLVDLLPGFTQSFPGARVASSRDLPEALAAHGERIVQPGEALHLVRSLPVGNGATGPRSAPASAAASPRAPAEGRRETGTPAPTHLLEGGQAAPLVDNMPLADGWSLVHGDGGWRLAPGRGTAVVNDGPWKGAALAAGDRIAVGGGQWQLIEVRA</sequence>
<dbReference type="EMBL" id="AUVB01000025">
    <property type="protein sequence ID" value="KGE04463.1"/>
    <property type="molecule type" value="Genomic_DNA"/>
</dbReference>
<reference evidence="2 3" key="1">
    <citation type="journal article" date="2014" name="Genome Announc.">
        <title>Genome Sequence of Gammaproteobacterial Pseudohaliea rubra Type Strain DSM 19751, Isolated from Coastal Seawater of the Mediterranean Sea.</title>
        <authorList>
            <person name="Spring S."/>
            <person name="Fiebig A."/>
            <person name="Riedel T."/>
            <person name="Goker M."/>
            <person name="Klenk H.P."/>
        </authorList>
    </citation>
    <scope>NUCLEOTIDE SEQUENCE [LARGE SCALE GENOMIC DNA]</scope>
    <source>
        <strain evidence="2 3">DSM 19751</strain>
    </source>
</reference>
<feature type="region of interest" description="Disordered" evidence="1">
    <location>
        <begin position="318"/>
        <end position="358"/>
    </location>
</feature>
<dbReference type="RefSeq" id="WP_035517587.1">
    <property type="nucleotide sequence ID" value="NZ_KN234784.1"/>
</dbReference>
<name>A0A095VTQ8_9GAMM</name>
<evidence type="ECO:0000256" key="1">
    <source>
        <dbReference type="SAM" id="MobiDB-lite"/>
    </source>
</evidence>
<dbReference type="Proteomes" id="UP000029640">
    <property type="component" value="Unassembled WGS sequence"/>
</dbReference>
<dbReference type="STRING" id="1265313.HRUBRA_00928"/>
<keyword evidence="3" id="KW-1185">Reference proteome</keyword>
<dbReference type="AlphaFoldDB" id="A0A095VTQ8"/>
<gene>
    <name evidence="2" type="ORF">HRUBRA_00928</name>
</gene>
<organism evidence="2 3">
    <name type="scientific">Pseudohaliea rubra DSM 19751</name>
    <dbReference type="NCBI Taxonomy" id="1265313"/>
    <lineage>
        <taxon>Bacteria</taxon>
        <taxon>Pseudomonadati</taxon>
        <taxon>Pseudomonadota</taxon>
        <taxon>Gammaproteobacteria</taxon>
        <taxon>Cellvibrionales</taxon>
        <taxon>Halieaceae</taxon>
        <taxon>Pseudohaliea</taxon>
    </lineage>
</organism>
<protein>
    <submittedName>
        <fullName evidence="2">Uncharacterized protein</fullName>
    </submittedName>
</protein>
<evidence type="ECO:0000313" key="2">
    <source>
        <dbReference type="EMBL" id="KGE04463.1"/>
    </source>
</evidence>
<accession>A0A095VTQ8</accession>
<feature type="compositionally biased region" description="Low complexity" evidence="1">
    <location>
        <begin position="325"/>
        <end position="341"/>
    </location>
</feature>
<dbReference type="eggNOG" id="ENOG5031ID0">
    <property type="taxonomic scope" value="Bacteria"/>
</dbReference>
<dbReference type="HOGENOM" id="CLU_635787_0_0_6"/>
<dbReference type="OrthoDB" id="7052771at2"/>
<proteinExistence type="predicted"/>
<evidence type="ECO:0000313" key="3">
    <source>
        <dbReference type="Proteomes" id="UP000029640"/>
    </source>
</evidence>
<comment type="caution">
    <text evidence="2">The sequence shown here is derived from an EMBL/GenBank/DDBJ whole genome shotgun (WGS) entry which is preliminary data.</text>
</comment>